<dbReference type="CDD" id="cd07016">
    <property type="entry name" value="S14_ClpP_1"/>
    <property type="match status" value="1"/>
</dbReference>
<dbReference type="GO" id="GO:0051117">
    <property type="term" value="F:ATPase binding"/>
    <property type="evidence" value="ECO:0007669"/>
    <property type="project" value="TreeGrafter"/>
</dbReference>
<keyword evidence="9" id="KW-1185">Reference proteome</keyword>
<dbReference type="GO" id="GO:0006515">
    <property type="term" value="P:protein quality control for misfolded or incompletely synthesized proteins"/>
    <property type="evidence" value="ECO:0007669"/>
    <property type="project" value="TreeGrafter"/>
</dbReference>
<feature type="region of interest" description="Disordered" evidence="7">
    <location>
        <begin position="207"/>
        <end position="231"/>
    </location>
</feature>
<dbReference type="EMBL" id="AYYH01000046">
    <property type="protein sequence ID" value="KRN08823.1"/>
    <property type="molecule type" value="Genomic_DNA"/>
</dbReference>
<reference evidence="8 9" key="1">
    <citation type="journal article" date="2015" name="Genome Announc.">
        <title>Expanding the biotechnology potential of lactobacilli through comparative genomics of 213 strains and associated genera.</title>
        <authorList>
            <person name="Sun Z."/>
            <person name="Harris H.M."/>
            <person name="McCann A."/>
            <person name="Guo C."/>
            <person name="Argimon S."/>
            <person name="Zhang W."/>
            <person name="Yang X."/>
            <person name="Jeffery I.B."/>
            <person name="Cooney J.C."/>
            <person name="Kagawa T.F."/>
            <person name="Liu W."/>
            <person name="Song Y."/>
            <person name="Salvetti E."/>
            <person name="Wrobel A."/>
            <person name="Rasinkangas P."/>
            <person name="Parkhill J."/>
            <person name="Rea M.C."/>
            <person name="O'Sullivan O."/>
            <person name="Ritari J."/>
            <person name="Douillard F.P."/>
            <person name="Paul Ross R."/>
            <person name="Yang R."/>
            <person name="Briner A.E."/>
            <person name="Felis G.E."/>
            <person name="de Vos W.M."/>
            <person name="Barrangou R."/>
            <person name="Klaenhammer T.R."/>
            <person name="Caufield P.W."/>
            <person name="Cui Y."/>
            <person name="Zhang H."/>
            <person name="O'Toole P.W."/>
        </authorList>
    </citation>
    <scope>NUCLEOTIDE SEQUENCE [LARGE SCALE GENOMIC DNA]</scope>
    <source>
        <strain evidence="8 9">DSM 20444</strain>
    </source>
</reference>
<dbReference type="InterPro" id="IPR029045">
    <property type="entry name" value="ClpP/crotonase-like_dom_sf"/>
</dbReference>
<organism evidence="8 9">
    <name type="scientific">Liquorilactobacillus mali KCTC 3596 = DSM 20444</name>
    <dbReference type="NCBI Taxonomy" id="1046596"/>
    <lineage>
        <taxon>Bacteria</taxon>
        <taxon>Bacillati</taxon>
        <taxon>Bacillota</taxon>
        <taxon>Bacilli</taxon>
        <taxon>Lactobacillales</taxon>
        <taxon>Lactobacillaceae</taxon>
        <taxon>Liquorilactobacillus</taxon>
    </lineage>
</organism>
<accession>J0UT32</accession>
<sequence>MTAVPIKGVISSDDDAEVYQFFGYSTVTPTDIADAISNANGQPITVEINSPGGDVFAGSEIFTSLKNYSGNVEVNIVGLAASAASIIAMAGNTVKISPTGQLMIHRASTVSQGNSDNLSSDLQGLNSTDQAIVNVYQEKTGMDPQDIYRMMSDETWINAQDAVKQGFADEIMFAKQPATVANIANGQALFNKEIVSKVKGLLHKNDNSVAASETQSEEKNNRTDDSQPTLNSKLAILFGKKEGMLNAKN</sequence>
<dbReference type="InterPro" id="IPR023562">
    <property type="entry name" value="ClpP/TepA"/>
</dbReference>
<evidence type="ECO:0000256" key="4">
    <source>
        <dbReference type="ARBA" id="ARBA00022801"/>
    </source>
</evidence>
<dbReference type="Pfam" id="PF00574">
    <property type="entry name" value="CLP_protease"/>
    <property type="match status" value="1"/>
</dbReference>
<dbReference type="InterPro" id="IPR001907">
    <property type="entry name" value="ClpP"/>
</dbReference>
<keyword evidence="4" id="KW-0378">Hydrolase</keyword>
<proteinExistence type="inferred from homology"/>
<evidence type="ECO:0000256" key="2">
    <source>
        <dbReference type="ARBA" id="ARBA00022490"/>
    </source>
</evidence>
<comment type="similarity">
    <text evidence="1 6">Belongs to the peptidase S14 family.</text>
</comment>
<dbReference type="PRINTS" id="PR00127">
    <property type="entry name" value="CLPPROTEASEP"/>
</dbReference>
<gene>
    <name evidence="8" type="ORF">FD00_GL001740</name>
</gene>
<evidence type="ECO:0000313" key="8">
    <source>
        <dbReference type="EMBL" id="KRN08823.1"/>
    </source>
</evidence>
<dbReference type="GO" id="GO:0004252">
    <property type="term" value="F:serine-type endopeptidase activity"/>
    <property type="evidence" value="ECO:0007669"/>
    <property type="project" value="InterPro"/>
</dbReference>
<evidence type="ECO:0000256" key="3">
    <source>
        <dbReference type="ARBA" id="ARBA00022670"/>
    </source>
</evidence>
<comment type="caution">
    <text evidence="8">The sequence shown here is derived from an EMBL/GenBank/DDBJ whole genome shotgun (WGS) entry which is preliminary data.</text>
</comment>
<keyword evidence="3" id="KW-0645">Protease</keyword>
<dbReference type="Gene3D" id="3.90.226.10">
    <property type="entry name" value="2-enoyl-CoA Hydratase, Chain A, domain 1"/>
    <property type="match status" value="1"/>
</dbReference>
<dbReference type="NCBIfam" id="NF045542">
    <property type="entry name" value="Clp_rel_HeadMat"/>
    <property type="match status" value="1"/>
</dbReference>
<dbReference type="PANTHER" id="PTHR10381:SF70">
    <property type="entry name" value="ATP-DEPENDENT CLP PROTEASE PROTEOLYTIC SUBUNIT"/>
    <property type="match status" value="1"/>
</dbReference>
<dbReference type="SUPFAM" id="SSF52096">
    <property type="entry name" value="ClpP/crotonase"/>
    <property type="match status" value="1"/>
</dbReference>
<dbReference type="GO" id="GO:0004176">
    <property type="term" value="F:ATP-dependent peptidase activity"/>
    <property type="evidence" value="ECO:0007669"/>
    <property type="project" value="InterPro"/>
</dbReference>
<evidence type="ECO:0000256" key="5">
    <source>
        <dbReference type="ARBA" id="ARBA00022825"/>
    </source>
</evidence>
<name>J0UT32_9LACO</name>
<evidence type="ECO:0000256" key="7">
    <source>
        <dbReference type="SAM" id="MobiDB-lite"/>
    </source>
</evidence>
<feature type="compositionally biased region" description="Basic and acidic residues" evidence="7">
    <location>
        <begin position="216"/>
        <end position="225"/>
    </location>
</feature>
<dbReference type="RefSeq" id="WP_003688658.1">
    <property type="nucleotide sequence ID" value="NZ_AKKT01000064.1"/>
</dbReference>
<protein>
    <recommendedName>
        <fullName evidence="6">ATP-dependent Clp protease proteolytic subunit</fullName>
    </recommendedName>
</protein>
<dbReference type="GO" id="GO:0009368">
    <property type="term" value="C:endopeptidase Clp complex"/>
    <property type="evidence" value="ECO:0007669"/>
    <property type="project" value="TreeGrafter"/>
</dbReference>
<evidence type="ECO:0000256" key="1">
    <source>
        <dbReference type="ARBA" id="ARBA00007039"/>
    </source>
</evidence>
<dbReference type="GeneID" id="98316208"/>
<dbReference type="Proteomes" id="UP000050898">
    <property type="component" value="Unassembled WGS sequence"/>
</dbReference>
<dbReference type="PATRIC" id="fig|1046596.6.peg.1830"/>
<dbReference type="PANTHER" id="PTHR10381">
    <property type="entry name" value="ATP-DEPENDENT CLP PROTEASE PROTEOLYTIC SUBUNIT"/>
    <property type="match status" value="1"/>
</dbReference>
<keyword evidence="2" id="KW-0963">Cytoplasm</keyword>
<keyword evidence="5" id="KW-0720">Serine protease</keyword>
<evidence type="ECO:0000256" key="6">
    <source>
        <dbReference type="RuleBase" id="RU003567"/>
    </source>
</evidence>
<evidence type="ECO:0000313" key="9">
    <source>
        <dbReference type="Proteomes" id="UP000050898"/>
    </source>
</evidence>
<dbReference type="AlphaFoldDB" id="J0UT32"/>